<feature type="domain" description="Metallo-beta-lactamase" evidence="5">
    <location>
        <begin position="14"/>
        <end position="194"/>
    </location>
</feature>
<evidence type="ECO:0000256" key="3">
    <source>
        <dbReference type="ARBA" id="ARBA00022801"/>
    </source>
</evidence>
<reference evidence="6 7" key="1">
    <citation type="submission" date="2024-06" db="EMBL/GenBank/DDBJ databases">
        <authorList>
            <person name="Li F."/>
        </authorList>
    </citation>
    <scope>NUCLEOTIDE SEQUENCE [LARGE SCALE GENOMIC DNA]</scope>
    <source>
        <strain evidence="6 7">GXAS 311</strain>
    </source>
</reference>
<comment type="cofactor">
    <cofactor evidence="1">
        <name>Zn(2+)</name>
        <dbReference type="ChEBI" id="CHEBI:29105"/>
    </cofactor>
</comment>
<accession>A0ABV2BPB3</accession>
<evidence type="ECO:0000313" key="7">
    <source>
        <dbReference type="Proteomes" id="UP001548189"/>
    </source>
</evidence>
<dbReference type="RefSeq" id="WP_353873249.1">
    <property type="nucleotide sequence ID" value="NZ_JBEVCJ010000001.1"/>
</dbReference>
<dbReference type="PANTHER" id="PTHR46233:SF3">
    <property type="entry name" value="HYDROXYACYLGLUTATHIONE HYDROLASE GLOC"/>
    <property type="match status" value="1"/>
</dbReference>
<dbReference type="SMART" id="SM00849">
    <property type="entry name" value="Lactamase_B"/>
    <property type="match status" value="1"/>
</dbReference>
<evidence type="ECO:0000259" key="5">
    <source>
        <dbReference type="SMART" id="SM00849"/>
    </source>
</evidence>
<name>A0ABV2BPB3_9GAMM</name>
<sequence length="218" mass="24192">MALRVEIVKVTPFQQNCSLIWCDNTQQGAIIDPGGDIAKILNVIEENSIEITQILLTHGHLDHAGGATDLAAHFQVAINGPHIEDKFLLDAITDQAKSYGFTGIKNCHPSRWLDENEEVTVGEEVLSILHCPGHTPGHIVFYHQPSQLSFVGDVIFRGSIGRTDFPRGDYTTLIQSITQKLWPLGRETRFVPGHGPISNFDTERKSNRFVSDEVLAQN</sequence>
<dbReference type="InterPro" id="IPR051453">
    <property type="entry name" value="MBL_Glyoxalase_II"/>
</dbReference>
<evidence type="ECO:0000256" key="2">
    <source>
        <dbReference type="ARBA" id="ARBA00022723"/>
    </source>
</evidence>
<dbReference type="CDD" id="cd07737">
    <property type="entry name" value="YcbL-like_MBL-fold"/>
    <property type="match status" value="1"/>
</dbReference>
<protein>
    <submittedName>
        <fullName evidence="6">MBL fold metallo-hydrolase</fullName>
    </submittedName>
</protein>
<dbReference type="Proteomes" id="UP001548189">
    <property type="component" value="Unassembled WGS sequence"/>
</dbReference>
<keyword evidence="3" id="KW-0378">Hydrolase</keyword>
<dbReference type="EMBL" id="JBEVCJ010000001">
    <property type="protein sequence ID" value="MET1253706.1"/>
    <property type="molecule type" value="Genomic_DNA"/>
</dbReference>
<dbReference type="Gene3D" id="3.60.15.10">
    <property type="entry name" value="Ribonuclease Z/Hydroxyacylglutathione hydrolase-like"/>
    <property type="match status" value="1"/>
</dbReference>
<evidence type="ECO:0000256" key="4">
    <source>
        <dbReference type="ARBA" id="ARBA00022833"/>
    </source>
</evidence>
<dbReference type="InterPro" id="IPR001279">
    <property type="entry name" value="Metallo-B-lactamas"/>
</dbReference>
<organism evidence="6 7">
    <name type="scientific">Aliikangiella maris</name>
    <dbReference type="NCBI Taxonomy" id="3162458"/>
    <lineage>
        <taxon>Bacteria</taxon>
        <taxon>Pseudomonadati</taxon>
        <taxon>Pseudomonadota</taxon>
        <taxon>Gammaproteobacteria</taxon>
        <taxon>Oceanospirillales</taxon>
        <taxon>Pleioneaceae</taxon>
        <taxon>Aliikangiella</taxon>
    </lineage>
</organism>
<keyword evidence="2" id="KW-0479">Metal-binding</keyword>
<evidence type="ECO:0000313" key="6">
    <source>
        <dbReference type="EMBL" id="MET1253706.1"/>
    </source>
</evidence>
<gene>
    <name evidence="6" type="ORF">ABVT43_01070</name>
</gene>
<dbReference type="PANTHER" id="PTHR46233">
    <property type="entry name" value="HYDROXYACYLGLUTATHIONE HYDROLASE GLOC"/>
    <property type="match status" value="1"/>
</dbReference>
<keyword evidence="7" id="KW-1185">Reference proteome</keyword>
<dbReference type="InterPro" id="IPR036866">
    <property type="entry name" value="RibonucZ/Hydroxyglut_hydro"/>
</dbReference>
<dbReference type="Pfam" id="PF00753">
    <property type="entry name" value="Lactamase_B"/>
    <property type="match status" value="1"/>
</dbReference>
<evidence type="ECO:0000256" key="1">
    <source>
        <dbReference type="ARBA" id="ARBA00001947"/>
    </source>
</evidence>
<proteinExistence type="predicted"/>
<comment type="caution">
    <text evidence="6">The sequence shown here is derived from an EMBL/GenBank/DDBJ whole genome shotgun (WGS) entry which is preliminary data.</text>
</comment>
<dbReference type="SUPFAM" id="SSF56281">
    <property type="entry name" value="Metallo-hydrolase/oxidoreductase"/>
    <property type="match status" value="1"/>
</dbReference>
<keyword evidence="4" id="KW-0862">Zinc</keyword>